<protein>
    <submittedName>
        <fullName evidence="3">Methyltransferase regulatory domain-containing protein</fullName>
    </submittedName>
</protein>
<dbReference type="InterPro" id="IPR018773">
    <property type="entry name" value="MeTrfase_reg_dom_prd"/>
</dbReference>
<proteinExistence type="predicted"/>
<evidence type="ECO:0000259" key="1">
    <source>
        <dbReference type="Pfam" id="PF10119"/>
    </source>
</evidence>
<evidence type="ECO:0000313" key="3">
    <source>
        <dbReference type="EMBL" id="MBA1138818.1"/>
    </source>
</evidence>
<name>A0A838AWE8_9HYPH</name>
<dbReference type="EMBL" id="JACDTY010000001">
    <property type="protein sequence ID" value="MBA1138818.1"/>
    <property type="molecule type" value="Genomic_DNA"/>
</dbReference>
<dbReference type="GO" id="GO:0008168">
    <property type="term" value="F:methyltransferase activity"/>
    <property type="evidence" value="ECO:0007669"/>
    <property type="project" value="UniProtKB-KW"/>
</dbReference>
<evidence type="ECO:0000313" key="4">
    <source>
        <dbReference type="Proteomes" id="UP000558284"/>
    </source>
</evidence>
<dbReference type="InterPro" id="IPR041698">
    <property type="entry name" value="Methyltransf_25"/>
</dbReference>
<evidence type="ECO:0000259" key="2">
    <source>
        <dbReference type="Pfam" id="PF13649"/>
    </source>
</evidence>
<reference evidence="3 4" key="1">
    <citation type="submission" date="2020-07" db="EMBL/GenBank/DDBJ databases">
        <title>Definition of the novel symbiovar canariense within Mesorhizobium novociceri, a new species of genus Mesorhizobium nodulating Cicer canariense in the Caldera de Taburiente National Park (La Palma, Canary Islands).</title>
        <authorList>
            <person name="Leon-Barrios M."/>
            <person name="Perez-Yepez J."/>
            <person name="Flores-Felix J.D."/>
            <person name="Ramirez-Baena M.H."/>
            <person name="Pulido-Suarez L."/>
            <person name="Igual J.M."/>
            <person name="Velazquez E."/>
            <person name="Peix A."/>
        </authorList>
    </citation>
    <scope>NUCLEOTIDE SEQUENCE [LARGE SCALE GENOMIC DNA]</scope>
    <source>
        <strain evidence="3 4">CCANP35</strain>
    </source>
</reference>
<keyword evidence="3" id="KW-0489">Methyltransferase</keyword>
<dbReference type="Proteomes" id="UP000558284">
    <property type="component" value="Unassembled WGS sequence"/>
</dbReference>
<keyword evidence="3" id="KW-0808">Transferase</keyword>
<feature type="domain" description="Methyltransferase regulatory" evidence="1">
    <location>
        <begin position="218"/>
        <end position="300"/>
    </location>
</feature>
<comment type="caution">
    <text evidence="3">The sequence shown here is derived from an EMBL/GenBank/DDBJ whole genome shotgun (WGS) entry which is preliminary data.</text>
</comment>
<dbReference type="GO" id="GO:0032259">
    <property type="term" value="P:methylation"/>
    <property type="evidence" value="ECO:0007669"/>
    <property type="project" value="UniProtKB-KW"/>
</dbReference>
<organism evidence="3 4">
    <name type="scientific">Mesorhizobium neociceri</name>
    <dbReference type="NCBI Taxonomy" id="1307853"/>
    <lineage>
        <taxon>Bacteria</taxon>
        <taxon>Pseudomonadati</taxon>
        <taxon>Pseudomonadota</taxon>
        <taxon>Alphaproteobacteria</taxon>
        <taxon>Hyphomicrobiales</taxon>
        <taxon>Phyllobacteriaceae</taxon>
        <taxon>Mesorhizobium</taxon>
    </lineage>
</organism>
<dbReference type="Gene3D" id="3.40.50.150">
    <property type="entry name" value="Vaccinia Virus protein VP39"/>
    <property type="match status" value="1"/>
</dbReference>
<dbReference type="AlphaFoldDB" id="A0A838AWE8"/>
<dbReference type="InterPro" id="IPR029063">
    <property type="entry name" value="SAM-dependent_MTases_sf"/>
</dbReference>
<keyword evidence="4" id="KW-1185">Reference proteome</keyword>
<gene>
    <name evidence="3" type="ORF">H0241_00910</name>
</gene>
<dbReference type="CDD" id="cd02440">
    <property type="entry name" value="AdoMet_MTases"/>
    <property type="match status" value="1"/>
</dbReference>
<dbReference type="SUPFAM" id="SSF53335">
    <property type="entry name" value="S-adenosyl-L-methionine-dependent methyltransferases"/>
    <property type="match status" value="1"/>
</dbReference>
<sequence length="512" mass="56925">MNWSYGYYTELNYTHGYYRQMAPALLRMACLCGGIEAQLRDQPVYLELGFGQGLSVNIHAAANGGQFWGTDFNPGQAAYARELAEASGVDLHLFDDSFEEFAARTDLPDFDIIALHGIWSWVSEANRKTILDLIRRKLRVSGLVYVSYNCLPGWAPAIPVRQLMTLYGDYGGGQMAGPEGTIEGAIKFSADVLKNGSVYFRENPSAAHQLERLSKQSANYIGHEYLGADWHLVHVSDMARSLEEAKLSFVGPARLLDRIDGMHLTEDGRKFLGGIGHPLLRETVRDYLVNQRFRCDVFVKGAIPLAGAKQREAWRAQPFVLTVCHEDIPKTIAGALGEVELPEKIYDPVIDVLSEHCYRPKRIDELMASPKLAGMKVNIVIEVLMVLTGAGFVSPAQTPSEKTIESCHALNRHICGQALTSTDLSYLASPITGGGIFIPHICQLFILAMDRGRTSAAELATFVWDFLDGVGERLLREGTRVESREENIKEFSRLANRFLTRTRPMLQALKVV</sequence>
<dbReference type="RefSeq" id="WP_181055557.1">
    <property type="nucleotide sequence ID" value="NZ_JACDTY010000001.1"/>
</dbReference>
<feature type="domain" description="Methyltransferase" evidence="2">
    <location>
        <begin position="46"/>
        <end position="142"/>
    </location>
</feature>
<accession>A0A838AWE8</accession>
<dbReference type="Pfam" id="PF13649">
    <property type="entry name" value="Methyltransf_25"/>
    <property type="match status" value="1"/>
</dbReference>
<dbReference type="Pfam" id="PF10119">
    <property type="entry name" value="MethyTransf_Reg"/>
    <property type="match status" value="1"/>
</dbReference>